<evidence type="ECO:0000313" key="3">
    <source>
        <dbReference type="Proteomes" id="UP001445472"/>
    </source>
</evidence>
<gene>
    <name evidence="2" type="ORF">ABT276_34290</name>
</gene>
<accession>A0ABV1V5H3</accession>
<reference evidence="2 3" key="1">
    <citation type="submission" date="2024-06" db="EMBL/GenBank/DDBJ databases">
        <title>The Natural Products Discovery Center: Release of the First 8490 Sequenced Strains for Exploring Actinobacteria Biosynthetic Diversity.</title>
        <authorList>
            <person name="Kalkreuter E."/>
            <person name="Kautsar S.A."/>
            <person name="Yang D."/>
            <person name="Bader C.D."/>
            <person name="Teijaro C.N."/>
            <person name="Fluegel L."/>
            <person name="Davis C.M."/>
            <person name="Simpson J.R."/>
            <person name="Lauterbach L."/>
            <person name="Steele A.D."/>
            <person name="Gui C."/>
            <person name="Meng S."/>
            <person name="Li G."/>
            <person name="Viehrig K."/>
            <person name="Ye F."/>
            <person name="Su P."/>
            <person name="Kiefer A.F."/>
            <person name="Nichols A."/>
            <person name="Cepeda A.J."/>
            <person name="Yan W."/>
            <person name="Fan B."/>
            <person name="Jiang Y."/>
            <person name="Adhikari A."/>
            <person name="Zheng C.-J."/>
            <person name="Schuster L."/>
            <person name="Cowan T.M."/>
            <person name="Smanski M.J."/>
            <person name="Chevrette M.G."/>
            <person name="De Carvalho L.P.S."/>
            <person name="Shen B."/>
        </authorList>
    </citation>
    <scope>NUCLEOTIDE SEQUENCE [LARGE SCALE GENOMIC DNA]</scope>
    <source>
        <strain evidence="2 3">NPDC000837</strain>
    </source>
</reference>
<name>A0ABV1V5H3_9ACTN</name>
<keyword evidence="3" id="KW-1185">Reference proteome</keyword>
<dbReference type="Proteomes" id="UP001445472">
    <property type="component" value="Unassembled WGS sequence"/>
</dbReference>
<dbReference type="Pfam" id="PF00899">
    <property type="entry name" value="ThiF"/>
    <property type="match status" value="1"/>
</dbReference>
<dbReference type="SUPFAM" id="SSF69572">
    <property type="entry name" value="Activating enzymes of the ubiquitin-like proteins"/>
    <property type="match status" value="1"/>
</dbReference>
<dbReference type="EMBL" id="JBEPBX010000056">
    <property type="protein sequence ID" value="MER6618287.1"/>
    <property type="molecule type" value="Genomic_DNA"/>
</dbReference>
<evidence type="ECO:0000259" key="1">
    <source>
        <dbReference type="Pfam" id="PF00899"/>
    </source>
</evidence>
<dbReference type="PANTHER" id="PTHR43267:SF1">
    <property type="entry name" value="TRNA THREONYLCARBAMOYLADENOSINE DEHYDRATASE"/>
    <property type="match status" value="1"/>
</dbReference>
<protein>
    <submittedName>
        <fullName evidence="2">ThiF family adenylyltransferase</fullName>
    </submittedName>
</protein>
<keyword evidence="2" id="KW-0548">Nucleotidyltransferase</keyword>
<proteinExistence type="predicted"/>
<dbReference type="Gene3D" id="3.40.50.720">
    <property type="entry name" value="NAD(P)-binding Rossmann-like Domain"/>
    <property type="match status" value="1"/>
</dbReference>
<organism evidence="2 3">
    <name type="scientific">Streptomyces xantholiticus</name>
    <dbReference type="NCBI Taxonomy" id="68285"/>
    <lineage>
        <taxon>Bacteria</taxon>
        <taxon>Bacillati</taxon>
        <taxon>Actinomycetota</taxon>
        <taxon>Actinomycetes</taxon>
        <taxon>Kitasatosporales</taxon>
        <taxon>Streptomycetaceae</taxon>
        <taxon>Streptomyces</taxon>
    </lineage>
</organism>
<sequence>MSELVRLLGTVDVGPLPDGVLLTQGRRALRVRGPRPWLTEAVAGLRPGVPRPAEGSALGRLVAELSEQGWITTEAPVVAPGLPHERQIGYLELFGPQPARMQRRLDTARVAVVGAGGIGAPVAQQLVASGVRRLDLVDPDRVETHNLNRQHLYVLEDVGTPKVTAAARRLAALAPDAEVAGIRRRVTTPRCLDVLPARPDVLVVAADAPEGITGICWEWATAAGVPLAVAAVGLDTGYWGPLLDPALGHCWWCFDAARQERLAPEEQHLEATGQTPTPYSFGPSNAAVAALLAHDVVRWLAAGTAPTLGARGHLRFDTGETAFFRGRQDRRCPDTHTTVRR</sequence>
<evidence type="ECO:0000313" key="2">
    <source>
        <dbReference type="EMBL" id="MER6618287.1"/>
    </source>
</evidence>
<comment type="caution">
    <text evidence="2">The sequence shown here is derived from an EMBL/GenBank/DDBJ whole genome shotgun (WGS) entry which is preliminary data.</text>
</comment>
<dbReference type="InterPro" id="IPR000594">
    <property type="entry name" value="ThiF_NAD_FAD-bd"/>
</dbReference>
<dbReference type="InterPro" id="IPR035985">
    <property type="entry name" value="Ubiquitin-activating_enz"/>
</dbReference>
<dbReference type="PANTHER" id="PTHR43267">
    <property type="entry name" value="TRNA THREONYLCARBAMOYLADENOSINE DEHYDRATASE"/>
    <property type="match status" value="1"/>
</dbReference>
<dbReference type="GO" id="GO:0016779">
    <property type="term" value="F:nucleotidyltransferase activity"/>
    <property type="evidence" value="ECO:0007669"/>
    <property type="project" value="UniProtKB-KW"/>
</dbReference>
<dbReference type="RefSeq" id="WP_351979178.1">
    <property type="nucleotide sequence ID" value="NZ_JBEPBX010000056.1"/>
</dbReference>
<dbReference type="InterPro" id="IPR045886">
    <property type="entry name" value="ThiF/MoeB/HesA"/>
</dbReference>
<keyword evidence="2" id="KW-0808">Transferase</keyword>
<feature type="domain" description="THIF-type NAD/FAD binding fold" evidence="1">
    <location>
        <begin position="85"/>
        <end position="303"/>
    </location>
</feature>